<feature type="region of interest" description="Disordered" evidence="7">
    <location>
        <begin position="502"/>
        <end position="547"/>
    </location>
</feature>
<feature type="compositionally biased region" description="Pro residues" evidence="7">
    <location>
        <begin position="10"/>
        <end position="20"/>
    </location>
</feature>
<dbReference type="InterPro" id="IPR003107">
    <property type="entry name" value="HAT"/>
</dbReference>
<organism evidence="8 9">
    <name type="scientific">Paratrimastix pyriformis</name>
    <dbReference type="NCBI Taxonomy" id="342808"/>
    <lineage>
        <taxon>Eukaryota</taxon>
        <taxon>Metamonada</taxon>
        <taxon>Preaxostyla</taxon>
        <taxon>Paratrimastigidae</taxon>
        <taxon>Paratrimastix</taxon>
    </lineage>
</organism>
<keyword evidence="9" id="KW-1185">Reference proteome</keyword>
<feature type="region of interest" description="Disordered" evidence="7">
    <location>
        <begin position="566"/>
        <end position="588"/>
    </location>
</feature>
<evidence type="ECO:0000256" key="7">
    <source>
        <dbReference type="SAM" id="MobiDB-lite"/>
    </source>
</evidence>
<feature type="compositionally biased region" description="Low complexity" evidence="7">
    <location>
        <begin position="21"/>
        <end position="46"/>
    </location>
</feature>
<feature type="compositionally biased region" description="Low complexity" evidence="7">
    <location>
        <begin position="566"/>
        <end position="581"/>
    </location>
</feature>
<reference evidence="8" key="1">
    <citation type="journal article" date="2022" name="bioRxiv">
        <title>Genomics of Preaxostyla Flagellates Illuminates Evolutionary Transitions and the Path Towards Mitochondrial Loss.</title>
        <authorList>
            <person name="Novak L.V.F."/>
            <person name="Treitli S.C."/>
            <person name="Pyrih J."/>
            <person name="Halakuc P."/>
            <person name="Pipaliya S.V."/>
            <person name="Vacek V."/>
            <person name="Brzon O."/>
            <person name="Soukal P."/>
            <person name="Eme L."/>
            <person name="Dacks J.B."/>
            <person name="Karnkowska A."/>
            <person name="Elias M."/>
            <person name="Hampl V."/>
        </authorList>
    </citation>
    <scope>NUCLEOTIDE SEQUENCE</scope>
    <source>
        <strain evidence="8">RCP-MX</strain>
    </source>
</reference>
<evidence type="ECO:0000313" key="8">
    <source>
        <dbReference type="EMBL" id="KAJ4462373.1"/>
    </source>
</evidence>
<evidence type="ECO:0000256" key="6">
    <source>
        <dbReference type="ARBA" id="ARBA00038019"/>
    </source>
</evidence>
<dbReference type="InterPro" id="IPR059164">
    <property type="entry name" value="HAT_PRP39_C"/>
</dbReference>
<keyword evidence="5" id="KW-0539">Nucleus</keyword>
<evidence type="ECO:0000313" key="9">
    <source>
        <dbReference type="Proteomes" id="UP001141327"/>
    </source>
</evidence>
<accession>A0ABQ8UTA6</accession>
<feature type="region of interest" description="Disordered" evidence="7">
    <location>
        <begin position="1"/>
        <end position="48"/>
    </location>
</feature>
<dbReference type="EMBL" id="JAPMOS010000003">
    <property type="protein sequence ID" value="KAJ4462373.1"/>
    <property type="molecule type" value="Genomic_DNA"/>
</dbReference>
<keyword evidence="4" id="KW-0508">mRNA splicing</keyword>
<evidence type="ECO:0000256" key="1">
    <source>
        <dbReference type="ARBA" id="ARBA00004123"/>
    </source>
</evidence>
<keyword evidence="2" id="KW-0507">mRNA processing</keyword>
<dbReference type="Gene3D" id="1.25.40.10">
    <property type="entry name" value="Tetratricopeptide repeat domain"/>
    <property type="match status" value="1"/>
</dbReference>
<dbReference type="SMART" id="SM00386">
    <property type="entry name" value="HAT"/>
    <property type="match status" value="3"/>
</dbReference>
<evidence type="ECO:0000256" key="2">
    <source>
        <dbReference type="ARBA" id="ARBA00022664"/>
    </source>
</evidence>
<comment type="similarity">
    <text evidence="6">Belongs to the PRP39 family.</text>
</comment>
<gene>
    <name evidence="8" type="ORF">PAPYR_997</name>
</gene>
<sequence>METDDAAAPPKAPSPAPAPAAPTADAARPEEQQPAAPAASAAPLSPEEVEKAARELLMKARESLYQKTAREVADRNAFEIKLKRHYFHVKPLDAAQLQTWHQYLEWEHRQCCAHGCCCEAIEPHRPEEKCCCKGDAEGCPCAKKQQQPPTAAGPRGPRQLHPHRHTEGHLNDLRTLYGRCLVACANYFRFWMRYIDFLRVDADSEEETRAAFKDATAHALKTRPNMYLARAAFEESTGHPEEARRVFVTLHTTVAPDLVEVLVRYANFERRQGRHAEALRILEEALAGAKDKTRLFLSMFTAKFYALVRPAPPHAPPVLRVLLPLHPATSHQGGPPAATPPYMPRHHICHATIYATPPYMPRHHMPPPGSYIQRAEGLGLPEGQTAMGRGRAILDAALEAHPDNFDLWVFAINLETSFGGMTPESQERVFALYSRVLAASSPISAARKQALWKDCLAFAADWGNNPMRYWDLDAQFQEQFGEFATPAATAAKAPAAAAAAAATTQPTAGTKHAATSQESGEAAGTKRGRTEEAAANAGQQQQQMTPEQQAAYYAWYRQYYPQGGASSGAAAQGGYPGYPSYPGYPPSQ</sequence>
<proteinExistence type="inferred from homology"/>
<evidence type="ECO:0000256" key="4">
    <source>
        <dbReference type="ARBA" id="ARBA00023187"/>
    </source>
</evidence>
<feature type="region of interest" description="Disordered" evidence="7">
    <location>
        <begin position="143"/>
        <end position="165"/>
    </location>
</feature>
<dbReference type="Pfam" id="PF23241">
    <property type="entry name" value="HAT_PRP39_C"/>
    <property type="match status" value="2"/>
</dbReference>
<dbReference type="SUPFAM" id="SSF48452">
    <property type="entry name" value="TPR-like"/>
    <property type="match status" value="2"/>
</dbReference>
<name>A0ABQ8UTA6_9EUKA</name>
<dbReference type="Proteomes" id="UP001141327">
    <property type="component" value="Unassembled WGS sequence"/>
</dbReference>
<comment type="caution">
    <text evidence="8">The sequence shown here is derived from an EMBL/GenBank/DDBJ whole genome shotgun (WGS) entry which is preliminary data.</text>
</comment>
<comment type="subcellular location">
    <subcellularLocation>
        <location evidence="1">Nucleus</location>
    </subcellularLocation>
</comment>
<evidence type="ECO:0000256" key="3">
    <source>
        <dbReference type="ARBA" id="ARBA00022737"/>
    </source>
</evidence>
<keyword evidence="3" id="KW-0677">Repeat</keyword>
<feature type="compositionally biased region" description="Low complexity" evidence="7">
    <location>
        <begin position="533"/>
        <end position="547"/>
    </location>
</feature>
<dbReference type="PANTHER" id="PTHR17204:SF5">
    <property type="entry name" value="PRE-MRNA-PROCESSING FACTOR 39"/>
    <property type="match status" value="1"/>
</dbReference>
<protein>
    <submittedName>
        <fullName evidence="8">Pre-mRNA-processing factor 39</fullName>
    </submittedName>
</protein>
<dbReference type="InterPro" id="IPR011990">
    <property type="entry name" value="TPR-like_helical_dom_sf"/>
</dbReference>
<dbReference type="PANTHER" id="PTHR17204">
    <property type="entry name" value="PRE-MRNA PROCESSING PROTEIN PRP39-RELATED"/>
    <property type="match status" value="1"/>
</dbReference>
<evidence type="ECO:0000256" key="5">
    <source>
        <dbReference type="ARBA" id="ARBA00023242"/>
    </source>
</evidence>